<comment type="caution">
    <text evidence="2">The sequence shown here is derived from an EMBL/GenBank/DDBJ whole genome shotgun (WGS) entry which is preliminary data.</text>
</comment>
<dbReference type="EMBL" id="CAMAPC010000006">
    <property type="protein sequence ID" value="CAH9057559.1"/>
    <property type="molecule type" value="Genomic_DNA"/>
</dbReference>
<protein>
    <recommendedName>
        <fullName evidence="5">Transciptional regulator</fullName>
    </recommendedName>
</protein>
<evidence type="ECO:0008006" key="5">
    <source>
        <dbReference type="Google" id="ProtNLM"/>
    </source>
</evidence>
<keyword evidence="3" id="KW-1185">Reference proteome</keyword>
<dbReference type="RefSeq" id="WP_261592304.1">
    <property type="nucleotide sequence ID" value="NZ_CAMAPC010000006.1"/>
</dbReference>
<reference evidence="2 4" key="1">
    <citation type="submission" date="2022-07" db="EMBL/GenBank/DDBJ databases">
        <authorList>
            <person name="Criscuolo A."/>
        </authorList>
    </citation>
    <scope>NUCLEOTIDE SEQUENCE</scope>
    <source>
        <strain evidence="4">CIP 111951</strain>
        <strain evidence="2">CIP111854</strain>
        <strain evidence="1">CIP111951</strain>
    </source>
</reference>
<dbReference type="InterPro" id="IPR001387">
    <property type="entry name" value="Cro/C1-type_HTH"/>
</dbReference>
<dbReference type="EMBL" id="CAMAPD010000004">
    <property type="protein sequence ID" value="CAH9054864.1"/>
    <property type="molecule type" value="Genomic_DNA"/>
</dbReference>
<dbReference type="InterPro" id="IPR010982">
    <property type="entry name" value="Lambda_DNA-bd_dom_sf"/>
</dbReference>
<dbReference type="AlphaFoldDB" id="A0A9W4QXD6"/>
<name>A0A9W4QXD6_9GAMM</name>
<organism evidence="2 3">
    <name type="scientific">Pseudoalteromonas holothuriae</name>
    <dbReference type="NCBI Taxonomy" id="2963714"/>
    <lineage>
        <taxon>Bacteria</taxon>
        <taxon>Pseudomonadati</taxon>
        <taxon>Pseudomonadota</taxon>
        <taxon>Gammaproteobacteria</taxon>
        <taxon>Alteromonadales</taxon>
        <taxon>Pseudoalteromonadaceae</taxon>
        <taxon>Pseudoalteromonas</taxon>
    </lineage>
</organism>
<dbReference type="CDD" id="cd00093">
    <property type="entry name" value="HTH_XRE"/>
    <property type="match status" value="1"/>
</dbReference>
<evidence type="ECO:0000313" key="4">
    <source>
        <dbReference type="Proteomes" id="UP001152485"/>
    </source>
</evidence>
<accession>A0A9W4QXD6</accession>
<evidence type="ECO:0000313" key="3">
    <source>
        <dbReference type="Proteomes" id="UP001152467"/>
    </source>
</evidence>
<dbReference type="Gene3D" id="1.10.260.40">
    <property type="entry name" value="lambda repressor-like DNA-binding domains"/>
    <property type="match status" value="1"/>
</dbReference>
<gene>
    <name evidence="2" type="ORF">PSECIP111854_02022</name>
    <name evidence="1" type="ORF">PSECIP111951_01125</name>
</gene>
<dbReference type="SUPFAM" id="SSF47413">
    <property type="entry name" value="lambda repressor-like DNA-binding domains"/>
    <property type="match status" value="1"/>
</dbReference>
<dbReference type="Proteomes" id="UP001152485">
    <property type="component" value="Unassembled WGS sequence"/>
</dbReference>
<evidence type="ECO:0000313" key="1">
    <source>
        <dbReference type="EMBL" id="CAH9054864.1"/>
    </source>
</evidence>
<dbReference type="Proteomes" id="UP001152467">
    <property type="component" value="Unassembled WGS sequence"/>
</dbReference>
<proteinExistence type="predicted"/>
<sequence>MTQSPINSTRIFATRKTPKGGEILRFARRLRGYTQAESAASYGIEERTLRRWENREFDPRWNDVISLVEDVYLLDILEVIGKINHDDSYNN</sequence>
<dbReference type="GO" id="GO:0003677">
    <property type="term" value="F:DNA binding"/>
    <property type="evidence" value="ECO:0007669"/>
    <property type="project" value="InterPro"/>
</dbReference>
<evidence type="ECO:0000313" key="2">
    <source>
        <dbReference type="EMBL" id="CAH9057559.1"/>
    </source>
</evidence>